<sequence>MSQINVTRVSSLQGNNSLAVDSNGTCDVTGNLKIRRWTNSTRPGSPEIGMIGFNTEEESAEVYDGNEWSGFGGSKIDGSSADKAAPSAAAILAVNPAAPDGVYWIALPTVGATQVYCAMGSSHLGGGGWMLAWKCTRGNTFNYDSSYWSQTNVYNATTQLNRNDGDHKNHVFNYYNAATMAAVFPDINNGGQSSVSYNGWTWKQGTGQTCLARLQSQSQLSSNPRGNSMWQGSGFSNQNGFQWYGFNYRGNGSNRVRWGFGWNNEGDQNSNDLTGGIGIQRSSTSAGDHIYCCQGTTGVNRSMRAEIWVQ</sequence>
<proteinExistence type="predicted"/>
<dbReference type="RefSeq" id="YP_009008220.1">
    <property type="nucleotide sequence ID" value="NC_023587.1"/>
</dbReference>
<name>V5UT34_9CAUD</name>
<protein>
    <submittedName>
        <fullName evidence="1">Uncharacterized protein</fullName>
    </submittedName>
</protein>
<dbReference type="KEGG" id="vg:18504662"/>
<reference evidence="1 2" key="1">
    <citation type="journal article" date="2014" name="Nature">
        <title>Viral tagging reveals discrete populations in Synechococcus viral genome sequence space.</title>
        <authorList>
            <person name="Deng L."/>
            <person name="Ignacio Espinoza J.C."/>
            <person name="Gregory A.C."/>
            <person name="Poulos B.T."/>
            <person name="Weitz J.S."/>
            <person name="Hugenholtz P."/>
            <person name="Sullivan M.B."/>
        </authorList>
    </citation>
    <scope>NUCLEOTIDE SEQUENCE [LARGE SCALE GENOMIC DNA]</scope>
</reference>
<accession>V5UT34</accession>
<keyword evidence="2" id="KW-1185">Reference proteome</keyword>
<dbReference type="OrthoDB" id="7316at10239"/>
<dbReference type="Proteomes" id="UP000018808">
    <property type="component" value="Segment"/>
</dbReference>
<organism evidence="1 2">
    <name type="scientific">Synechococcus phage ACG-2014h</name>
    <dbReference type="NCBI Taxonomy" id="1340810"/>
    <lineage>
        <taxon>Viruses</taxon>
        <taxon>Duplodnaviria</taxon>
        <taxon>Heunggongvirae</taxon>
        <taxon>Uroviricota</taxon>
        <taxon>Caudoviricetes</taxon>
        <taxon>Pantevenvirales</taxon>
        <taxon>Kyanoviridae</taxon>
        <taxon>Sedonavirus</taxon>
        <taxon>Sedonavirus tusconh</taxon>
    </lineage>
</organism>
<dbReference type="NCBIfam" id="NF040941">
    <property type="entry name" value="GGGWT_bact"/>
    <property type="match status" value="1"/>
</dbReference>
<evidence type="ECO:0000313" key="2">
    <source>
        <dbReference type="Proteomes" id="UP000018808"/>
    </source>
</evidence>
<evidence type="ECO:0000313" key="1">
    <source>
        <dbReference type="EMBL" id="AHB80500.1"/>
    </source>
</evidence>
<gene>
    <name evidence="1" type="ORF">S-MbCM7_086</name>
</gene>
<dbReference type="GeneID" id="18504662"/>
<dbReference type="EMBL" id="KF156338">
    <property type="protein sequence ID" value="AHB80500.1"/>
    <property type="molecule type" value="Genomic_DNA"/>
</dbReference>